<evidence type="ECO:0000256" key="1">
    <source>
        <dbReference type="SAM" id="Phobius"/>
    </source>
</evidence>
<comment type="caution">
    <text evidence="2">The sequence shown here is derived from an EMBL/GenBank/DDBJ whole genome shotgun (WGS) entry which is preliminary data.</text>
</comment>
<keyword evidence="1" id="KW-0472">Membrane</keyword>
<keyword evidence="3" id="KW-1185">Reference proteome</keyword>
<name>A0ABQ4PWY1_9PROT</name>
<feature type="transmembrane region" description="Helical" evidence="1">
    <location>
        <begin position="49"/>
        <end position="69"/>
    </location>
</feature>
<proteinExistence type="predicted"/>
<dbReference type="Proteomes" id="UP001161064">
    <property type="component" value="Unassembled WGS sequence"/>
</dbReference>
<accession>A0ABQ4PWY1</accession>
<sequence>MTQISSDPLASLLEQAGPVPTPPLARIEAAAMAAYKAQNLGRPLWPVRLAALAALVIVGFGGFIAFQSWQTSQSNQKAMQADADAFAEELITANLDPTY</sequence>
<keyword evidence="1" id="KW-1133">Transmembrane helix</keyword>
<reference evidence="2" key="1">
    <citation type="submission" date="2021-05" db="EMBL/GenBank/DDBJ databases">
        <authorList>
            <person name="Tanabe Y."/>
        </authorList>
    </citation>
    <scope>NUCLEOTIDE SEQUENCE</scope>
    <source>
        <strain evidence="2">BOTRYCO-1</strain>
    </source>
</reference>
<gene>
    <name evidence="2" type="ORF">PsB1_1746</name>
</gene>
<keyword evidence="1" id="KW-0812">Transmembrane</keyword>
<reference evidence="2" key="2">
    <citation type="journal article" date="2023" name="ISME Commun">
        <title>Characterization of a bloom-associated alphaproteobacterial lineage, 'Candidatus Phycosocius': insights into freshwater algal-bacterial interactions.</title>
        <authorList>
            <person name="Tanabe Y."/>
            <person name="Yamaguchi H."/>
            <person name="Yoshida M."/>
            <person name="Kai A."/>
            <person name="Okazaki Y."/>
        </authorList>
    </citation>
    <scope>NUCLEOTIDE SEQUENCE</scope>
    <source>
        <strain evidence="2">BOTRYCO-1</strain>
    </source>
</reference>
<dbReference type="EMBL" id="BPFZ01000011">
    <property type="protein sequence ID" value="GIU67592.1"/>
    <property type="molecule type" value="Genomic_DNA"/>
</dbReference>
<evidence type="ECO:0000313" key="2">
    <source>
        <dbReference type="EMBL" id="GIU67592.1"/>
    </source>
</evidence>
<evidence type="ECO:0000313" key="3">
    <source>
        <dbReference type="Proteomes" id="UP001161064"/>
    </source>
</evidence>
<organism evidence="2 3">
    <name type="scientific">Candidatus Phycosocius spiralis</name>
    <dbReference type="NCBI Taxonomy" id="2815099"/>
    <lineage>
        <taxon>Bacteria</taxon>
        <taxon>Pseudomonadati</taxon>
        <taxon>Pseudomonadota</taxon>
        <taxon>Alphaproteobacteria</taxon>
        <taxon>Caulobacterales</taxon>
        <taxon>Caulobacterales incertae sedis</taxon>
        <taxon>Candidatus Phycosocius</taxon>
    </lineage>
</organism>
<dbReference type="RefSeq" id="WP_284360537.1">
    <property type="nucleotide sequence ID" value="NZ_BPFZ01000011.1"/>
</dbReference>
<protein>
    <submittedName>
        <fullName evidence="2">Uncharacterized protein</fullName>
    </submittedName>
</protein>